<name>A0ABW8ZBF1_9BURK</name>
<keyword evidence="1" id="KW-0732">Signal</keyword>
<evidence type="ECO:0000313" key="3">
    <source>
        <dbReference type="Proteomes" id="UP001629214"/>
    </source>
</evidence>
<keyword evidence="3" id="KW-1185">Reference proteome</keyword>
<dbReference type="InterPro" id="IPR014508">
    <property type="entry name" value="UCP020555_TPR-like"/>
</dbReference>
<organism evidence="2 3">
    <name type="scientific">Herbaspirillum rhizosphaerae</name>
    <dbReference type="NCBI Taxonomy" id="346179"/>
    <lineage>
        <taxon>Bacteria</taxon>
        <taxon>Pseudomonadati</taxon>
        <taxon>Pseudomonadota</taxon>
        <taxon>Betaproteobacteria</taxon>
        <taxon>Burkholderiales</taxon>
        <taxon>Oxalobacteraceae</taxon>
        <taxon>Herbaspirillum</taxon>
    </lineage>
</organism>
<proteinExistence type="predicted"/>
<dbReference type="PIRSF" id="PIRSF020555">
    <property type="entry name" value="UCP020555"/>
    <property type="match status" value="1"/>
</dbReference>
<accession>A0ABW8ZBF1</accession>
<dbReference type="PROSITE" id="PS51257">
    <property type="entry name" value="PROKAR_LIPOPROTEIN"/>
    <property type="match status" value="1"/>
</dbReference>
<comment type="caution">
    <text evidence="2">The sequence shown here is derived from an EMBL/GenBank/DDBJ whole genome shotgun (WGS) entry which is preliminary data.</text>
</comment>
<dbReference type="Pfam" id="PF16068">
    <property type="entry name" value="DUF4810"/>
    <property type="match status" value="1"/>
</dbReference>
<sequence>MTKTIHRFALLLPLSVLALTGCATRQQPIYGWGNYQQQVYQYFKADTKSNEEQIAALEESMQKNRSKGTPLPPGYHAHLGLLYANAGKDDMVVQEFQTEKTLFPESAPYMDFLLNKFKK</sequence>
<reference evidence="2 3" key="1">
    <citation type="journal article" date="2024" name="Chem. Sci.">
        <title>Discovery of megapolipeptins by genome mining of a Burkholderiales bacteria collection.</title>
        <authorList>
            <person name="Paulo B.S."/>
            <person name="Recchia M.J.J."/>
            <person name="Lee S."/>
            <person name="Fergusson C.H."/>
            <person name="Romanowski S.B."/>
            <person name="Hernandez A."/>
            <person name="Krull N."/>
            <person name="Liu D.Y."/>
            <person name="Cavanagh H."/>
            <person name="Bos A."/>
            <person name="Gray C.A."/>
            <person name="Murphy B.T."/>
            <person name="Linington R.G."/>
            <person name="Eustaquio A.S."/>
        </authorList>
    </citation>
    <scope>NUCLEOTIDE SEQUENCE [LARGE SCALE GENOMIC DNA]</scope>
    <source>
        <strain evidence="2 3">RL21-008-BIB-B</strain>
    </source>
</reference>
<feature type="chain" id="PRO_5045813465" evidence="1">
    <location>
        <begin position="19"/>
        <end position="119"/>
    </location>
</feature>
<evidence type="ECO:0000256" key="1">
    <source>
        <dbReference type="SAM" id="SignalP"/>
    </source>
</evidence>
<gene>
    <name evidence="2" type="ORF">PQR63_18940</name>
</gene>
<dbReference type="Proteomes" id="UP001629214">
    <property type="component" value="Unassembled WGS sequence"/>
</dbReference>
<feature type="signal peptide" evidence="1">
    <location>
        <begin position="1"/>
        <end position="18"/>
    </location>
</feature>
<dbReference type="EMBL" id="JAQQFR010000013">
    <property type="protein sequence ID" value="MFL9880482.1"/>
    <property type="molecule type" value="Genomic_DNA"/>
</dbReference>
<evidence type="ECO:0000313" key="2">
    <source>
        <dbReference type="EMBL" id="MFL9880482.1"/>
    </source>
</evidence>
<protein>
    <submittedName>
        <fullName evidence="2">DUF4810 domain-containing protein</fullName>
    </submittedName>
</protein>
<dbReference type="RefSeq" id="WP_408169515.1">
    <property type="nucleotide sequence ID" value="NZ_JAQQFR010000013.1"/>
</dbReference>